<keyword evidence="1" id="KW-0472">Membrane</keyword>
<sequence>MKLKNKTRTVITFVYSLLIFAIGMFRILTVSLSSTPLFVAYIFVIVGFIVFIVNEIILRKLLSSQSIGILKEYRREHNRSEKVNAKTKRNRTPVKRRSFLIAISF</sequence>
<keyword evidence="1" id="KW-0812">Transmembrane</keyword>
<proteinExistence type="predicted"/>
<evidence type="ECO:0000313" key="3">
    <source>
        <dbReference type="Proteomes" id="UP000634435"/>
    </source>
</evidence>
<accession>A0ABQ2DNE0</accession>
<feature type="transmembrane region" description="Helical" evidence="1">
    <location>
        <begin position="12"/>
        <end position="32"/>
    </location>
</feature>
<dbReference type="Proteomes" id="UP000634435">
    <property type="component" value="Unassembled WGS sequence"/>
</dbReference>
<comment type="caution">
    <text evidence="2">The sequence shown here is derived from an EMBL/GenBank/DDBJ whole genome shotgun (WGS) entry which is preliminary data.</text>
</comment>
<keyword evidence="3" id="KW-1185">Reference proteome</keyword>
<reference evidence="3" key="1">
    <citation type="journal article" date="2019" name="Int. J. Syst. Evol. Microbiol.">
        <title>The Global Catalogue of Microorganisms (GCM) 10K type strain sequencing project: providing services to taxonomists for standard genome sequencing and annotation.</title>
        <authorList>
            <consortium name="The Broad Institute Genomics Platform"/>
            <consortium name="The Broad Institute Genome Sequencing Center for Infectious Disease"/>
            <person name="Wu L."/>
            <person name="Ma J."/>
        </authorList>
    </citation>
    <scope>NUCLEOTIDE SEQUENCE [LARGE SCALE GENOMIC DNA]</scope>
    <source>
        <strain evidence="3">JCM 30071</strain>
    </source>
</reference>
<evidence type="ECO:0000256" key="1">
    <source>
        <dbReference type="SAM" id="Phobius"/>
    </source>
</evidence>
<name>A0ABQ2DNE0_9BACI</name>
<feature type="transmembrane region" description="Helical" evidence="1">
    <location>
        <begin position="38"/>
        <end position="58"/>
    </location>
</feature>
<keyword evidence="1" id="KW-1133">Transmembrane helix</keyword>
<evidence type="ECO:0000313" key="2">
    <source>
        <dbReference type="EMBL" id="GGJ63346.1"/>
    </source>
</evidence>
<dbReference type="EMBL" id="BMPN01000004">
    <property type="protein sequence ID" value="GGJ63346.1"/>
    <property type="molecule type" value="Genomic_DNA"/>
</dbReference>
<organism evidence="2 3">
    <name type="scientific">Virgibacillus kapii</name>
    <dbReference type="NCBI Taxonomy" id="1638645"/>
    <lineage>
        <taxon>Bacteria</taxon>
        <taxon>Bacillati</taxon>
        <taxon>Bacillota</taxon>
        <taxon>Bacilli</taxon>
        <taxon>Bacillales</taxon>
        <taxon>Bacillaceae</taxon>
        <taxon>Virgibacillus</taxon>
    </lineage>
</organism>
<gene>
    <name evidence="2" type="ORF">GCM10007111_26670</name>
</gene>
<protein>
    <submittedName>
        <fullName evidence="2">Uncharacterized protein</fullName>
    </submittedName>
</protein>